<evidence type="ECO:0000313" key="2">
    <source>
        <dbReference type="EMBL" id="EFG04801.2"/>
    </source>
</evidence>
<keyword evidence="2" id="KW-0614">Plasmid</keyword>
<evidence type="ECO:0008006" key="4">
    <source>
        <dbReference type="Google" id="ProtNLM"/>
    </source>
</evidence>
<dbReference type="EMBL" id="CM000914">
    <property type="protein sequence ID" value="EFG04801.2"/>
    <property type="molecule type" value="Genomic_DNA"/>
</dbReference>
<protein>
    <recommendedName>
        <fullName evidence="4">Secreted protein</fullName>
    </recommendedName>
</protein>
<organism evidence="2 3">
    <name type="scientific">Streptomyces clavuligerus</name>
    <dbReference type="NCBI Taxonomy" id="1901"/>
    <lineage>
        <taxon>Bacteria</taxon>
        <taxon>Bacillati</taxon>
        <taxon>Actinomycetota</taxon>
        <taxon>Actinomycetes</taxon>
        <taxon>Kitasatosporales</taxon>
        <taxon>Streptomycetaceae</taxon>
        <taxon>Streptomyces</taxon>
    </lineage>
</organism>
<evidence type="ECO:0000313" key="3">
    <source>
        <dbReference type="Proteomes" id="UP000002357"/>
    </source>
</evidence>
<dbReference type="AlphaFoldDB" id="B5H456"/>
<name>B5H456_STRCL</name>
<sequence length="103" mass="10733">MTMRRTGRTRALALSALLAAVLGAGSTVTAHAAEGRAATVTARTADTADTAGGDAGALSRTFPGYFTTEGDALLMGFTLVATSKAVDYLVSYVIDRGWQLIYW</sequence>
<feature type="signal peptide" evidence="1">
    <location>
        <begin position="1"/>
        <end position="32"/>
    </location>
</feature>
<reference evidence="2 3" key="1">
    <citation type="journal article" date="2010" name="Genome Biol. Evol.">
        <title>The sequence of a 1.8-mb bacterial linear plasmid reveals a rich evolutionary reservoir of secondary metabolic pathways.</title>
        <authorList>
            <person name="Medema M.H."/>
            <person name="Trefzer A."/>
            <person name="Kovalchuk A."/>
            <person name="van den Berg M."/>
            <person name="Mueller U."/>
            <person name="Heijne W."/>
            <person name="Wu L."/>
            <person name="Alam M.T."/>
            <person name="Ronning C.M."/>
            <person name="Nierman W.C."/>
            <person name="Bovenberg R.A.L."/>
            <person name="Breitling R."/>
            <person name="Takano E."/>
        </authorList>
    </citation>
    <scope>NUCLEOTIDE SEQUENCE [LARGE SCALE GENOMIC DNA]</scope>
    <source>
        <strain evidence="3">ATCC 27064 / DSM 738 / JCM 4710 / NBRC 13307 / NCIMB 12785 / NRRL 3585 / VKM Ac-602</strain>
        <plasmid evidence="2">pSCL4</plasmid>
    </source>
</reference>
<evidence type="ECO:0000256" key="1">
    <source>
        <dbReference type="SAM" id="SignalP"/>
    </source>
</evidence>
<keyword evidence="3" id="KW-1185">Reference proteome</keyword>
<keyword evidence="1" id="KW-0732">Signal</keyword>
<gene>
    <name evidence="2" type="ORF">SCLAV_p1315</name>
</gene>
<accession>B5H456</accession>
<proteinExistence type="predicted"/>
<feature type="chain" id="PRO_5010825069" description="Secreted protein" evidence="1">
    <location>
        <begin position="33"/>
        <end position="103"/>
    </location>
</feature>
<geneLocation type="plasmid" evidence="2 3">
    <name>pSCL4</name>
</geneLocation>
<dbReference type="Proteomes" id="UP000002357">
    <property type="component" value="Plasmid pSCL4"/>
</dbReference>